<accession>H0ERW3</accession>
<organism evidence="1 2">
    <name type="scientific">Glarea lozoyensis (strain ATCC 74030 / MF5533)</name>
    <dbReference type="NCBI Taxonomy" id="1104152"/>
    <lineage>
        <taxon>Eukaryota</taxon>
        <taxon>Fungi</taxon>
        <taxon>Dikarya</taxon>
        <taxon>Ascomycota</taxon>
        <taxon>Pezizomycotina</taxon>
        <taxon>Leotiomycetes</taxon>
        <taxon>Helotiales</taxon>
        <taxon>Helotiaceae</taxon>
        <taxon>Glarea</taxon>
    </lineage>
</organism>
<sequence>MINGFDRPELQLLLDALAVHDECESFSLDDITDLFSSEFKTSGNNQRARDKLRSMCQDYGEEMIAKVGPGKAVRFCVYLADIRPAYILSRYSRRIIAAIYINGVEVKHKRS</sequence>
<evidence type="ECO:0000313" key="1">
    <source>
        <dbReference type="EMBL" id="EHK98687.1"/>
    </source>
</evidence>
<protein>
    <submittedName>
        <fullName evidence="1">Uncharacterized protein</fullName>
    </submittedName>
</protein>
<dbReference type="Proteomes" id="UP000005446">
    <property type="component" value="Unassembled WGS sequence"/>
</dbReference>
<reference evidence="1 2" key="1">
    <citation type="journal article" date="2012" name="Eukaryot. Cell">
        <title>Genome sequence of the fungus Glarea lozoyensis: the first genome sequence of a species from the Helotiaceae family.</title>
        <authorList>
            <person name="Youssar L."/>
            <person name="Gruening B.A."/>
            <person name="Erxleben A."/>
            <person name="Guenther S."/>
            <person name="Huettel W."/>
        </authorList>
    </citation>
    <scope>NUCLEOTIDE SEQUENCE [LARGE SCALE GENOMIC DNA]</scope>
    <source>
        <strain evidence="2">ATCC 74030 / MF5533</strain>
    </source>
</reference>
<proteinExistence type="predicted"/>
<dbReference type="HOGENOM" id="CLU_2158677_0_0_1"/>
<dbReference type="EMBL" id="AGUE01000138">
    <property type="protein sequence ID" value="EHK98687.1"/>
    <property type="molecule type" value="Genomic_DNA"/>
</dbReference>
<comment type="caution">
    <text evidence="1">The sequence shown here is derived from an EMBL/GenBank/DDBJ whole genome shotgun (WGS) entry which is preliminary data.</text>
</comment>
<dbReference type="AlphaFoldDB" id="H0ERW3"/>
<name>H0ERW3_GLAL7</name>
<keyword evidence="2" id="KW-1185">Reference proteome</keyword>
<dbReference type="InParanoid" id="H0ERW3"/>
<evidence type="ECO:0000313" key="2">
    <source>
        <dbReference type="Proteomes" id="UP000005446"/>
    </source>
</evidence>
<gene>
    <name evidence="1" type="ORF">M7I_5435</name>
</gene>